<evidence type="ECO:0000313" key="1">
    <source>
        <dbReference type="EMBL" id="MBA9088809.1"/>
    </source>
</evidence>
<accession>A0A7W3SYX3</accession>
<reference evidence="1 2" key="1">
    <citation type="submission" date="2020-08" db="EMBL/GenBank/DDBJ databases">
        <title>Genomic Encyclopedia of Type Strains, Phase III (KMG-III): the genomes of soil and plant-associated and newly described type strains.</title>
        <authorList>
            <person name="Whitman W."/>
        </authorList>
    </citation>
    <scope>NUCLEOTIDE SEQUENCE [LARGE SCALE GENOMIC DNA]</scope>
    <source>
        <strain evidence="1 2">CECT 8693</strain>
    </source>
</reference>
<proteinExistence type="predicted"/>
<evidence type="ECO:0000313" key="2">
    <source>
        <dbReference type="Proteomes" id="UP000567067"/>
    </source>
</evidence>
<dbReference type="AlphaFoldDB" id="A0A7W3SYX3"/>
<gene>
    <name evidence="1" type="ORF">FHR92_005344</name>
</gene>
<comment type="caution">
    <text evidence="1">The sequence shown here is derived from an EMBL/GenBank/DDBJ whole genome shotgun (WGS) entry which is preliminary data.</text>
</comment>
<dbReference type="Proteomes" id="UP000567067">
    <property type="component" value="Unassembled WGS sequence"/>
</dbReference>
<dbReference type="EMBL" id="JACJIP010000073">
    <property type="protein sequence ID" value="MBA9088809.1"/>
    <property type="molecule type" value="Genomic_DNA"/>
</dbReference>
<name>A0A7W3SYX3_9BACL</name>
<organism evidence="1 2">
    <name type="scientific">Fontibacillus solani</name>
    <dbReference type="NCBI Taxonomy" id="1572857"/>
    <lineage>
        <taxon>Bacteria</taxon>
        <taxon>Bacillati</taxon>
        <taxon>Bacillota</taxon>
        <taxon>Bacilli</taxon>
        <taxon>Bacillales</taxon>
        <taxon>Paenibacillaceae</taxon>
        <taxon>Fontibacillus</taxon>
    </lineage>
</organism>
<sequence length="98" mass="11646">MMNPLRYVIQCPECGHELFWYATSNDGSKTFKCINCKTYYLKKNGRHTELKLTDVPNQYNKLYFNHDVVQSKYNGVPTSIACKPKWLRIIEKIIRIKR</sequence>
<keyword evidence="2" id="KW-1185">Reference proteome</keyword>
<protein>
    <submittedName>
        <fullName evidence="1">Transposase-like protein</fullName>
    </submittedName>
</protein>